<keyword evidence="4" id="KW-0479">Metal-binding</keyword>
<dbReference type="GO" id="GO:0048188">
    <property type="term" value="C:Set1C/COMPASS complex"/>
    <property type="evidence" value="ECO:0007669"/>
    <property type="project" value="UniProtKB-ARBA"/>
</dbReference>
<dbReference type="InterPro" id="IPR019787">
    <property type="entry name" value="Znf_PHD-finger"/>
</dbReference>
<sequence>MPKTKRCSVEKEQIAAATNLKKLKRTADRSFTAPCGNAGANPVGRRDSKIKSPPLKSSHGRESNPKDAIIDSRTKENSGCCDDHKGKPLANHPYGVEKRKNQVVSNKLPVTDFYKSCDFVIGDVVWAKYGNCFATWPAIVIDPMYDAPLSVPRKSVPGNLCVMFYGHSKSVRDYGWIKPGMVFPFHAYTDRFQRQDRFYGSTRTKFQRAINEAISDVQCFAENLGQNALLPEKLSVVCNFVEGIYLPILQLVECICGSCVANTRYGLNDWERHTGSRSKKWKSSIKLKGSNLPLGDWLTENNAHGLGPMGLDKNKLCAFLEEKYEPVIAKWTIERCAVCRRVEDWDDNKIIICNRCEIAVHQECYGARNTHDFSSWVCRACETPDVERQCCLCPACIICKQIHGSCIQCLKCTTYFHVMCASSAGYYMELLEKNGKEPMKRISYCADHRTPSAENVLVYTTPDRFFSDRGLLQSQFLEQCSKGSKVITSSTAEPSDSSPSDTNECEEMSAARCRVYERSNKKRTGQGSEFHRLMGPRHHSLDDIDCLSSFSVFDKDTEDTRPFLSLRERLEYLKITENYRVCFGKSRIHGWGLFAKRSIREGQMIMEYRGEQVRRSIADLREARYRLEGKDCYLFKISEEVVIDATNKGNIARLLNHSCKPNCYARIMSMGGVENQIVIMAKTNVSAGEELTFDYLFDPDEHGEDKVPCQCNVPNCRGFLN</sequence>
<dbReference type="PROSITE" id="PS50016">
    <property type="entry name" value="ZF_PHD_2"/>
    <property type="match status" value="1"/>
</dbReference>
<dbReference type="CDD" id="cd15495">
    <property type="entry name" value="PHD_ATX3_4_5_like"/>
    <property type="match status" value="1"/>
</dbReference>
<dbReference type="SUPFAM" id="SSF57903">
    <property type="entry name" value="FYVE/PHD zinc finger"/>
    <property type="match status" value="1"/>
</dbReference>
<keyword evidence="3" id="KW-0949">S-adenosyl-L-methionine</keyword>
<dbReference type="PROSITE" id="PS51805">
    <property type="entry name" value="EPHD"/>
    <property type="match status" value="1"/>
</dbReference>
<dbReference type="InterPro" id="IPR013083">
    <property type="entry name" value="Znf_RING/FYVE/PHD"/>
</dbReference>
<protein>
    <submittedName>
        <fullName evidence="16">Histone-lysine n-methyltransferase atx4</fullName>
    </submittedName>
</protein>
<evidence type="ECO:0000256" key="6">
    <source>
        <dbReference type="ARBA" id="ARBA00022833"/>
    </source>
</evidence>
<dbReference type="CDD" id="cd20143">
    <property type="entry name" value="PWWP_AtATX3-like"/>
    <property type="match status" value="1"/>
</dbReference>
<dbReference type="Proteomes" id="UP000653305">
    <property type="component" value="Unassembled WGS sequence"/>
</dbReference>
<feature type="domain" description="Post-SET" evidence="14">
    <location>
        <begin position="705"/>
        <end position="721"/>
    </location>
</feature>
<dbReference type="GO" id="GO:0032259">
    <property type="term" value="P:methylation"/>
    <property type="evidence" value="ECO:0007669"/>
    <property type="project" value="UniProtKB-KW"/>
</dbReference>
<proteinExistence type="predicted"/>
<dbReference type="GO" id="GO:0006357">
    <property type="term" value="P:regulation of transcription by RNA polymerase II"/>
    <property type="evidence" value="ECO:0007669"/>
    <property type="project" value="TreeGrafter"/>
</dbReference>
<dbReference type="Gene3D" id="2.170.270.10">
    <property type="entry name" value="SET domain"/>
    <property type="match status" value="1"/>
</dbReference>
<keyword evidence="2 16" id="KW-0808">Transferase</keyword>
<evidence type="ECO:0000256" key="4">
    <source>
        <dbReference type="ARBA" id="ARBA00022723"/>
    </source>
</evidence>
<evidence type="ECO:0000256" key="10">
    <source>
        <dbReference type="SAM" id="MobiDB-lite"/>
    </source>
</evidence>
<evidence type="ECO:0000313" key="16">
    <source>
        <dbReference type="EMBL" id="GFP91907.1"/>
    </source>
</evidence>
<dbReference type="InterPro" id="IPR001214">
    <property type="entry name" value="SET_dom"/>
</dbReference>
<dbReference type="InterPro" id="IPR034732">
    <property type="entry name" value="EPHD"/>
</dbReference>
<evidence type="ECO:0000256" key="3">
    <source>
        <dbReference type="ARBA" id="ARBA00022691"/>
    </source>
</evidence>
<evidence type="ECO:0000256" key="1">
    <source>
        <dbReference type="ARBA" id="ARBA00022603"/>
    </source>
</evidence>
<dbReference type="PROSITE" id="PS50280">
    <property type="entry name" value="SET"/>
    <property type="match status" value="1"/>
</dbReference>
<evidence type="ECO:0000256" key="9">
    <source>
        <dbReference type="PROSITE-ProRule" id="PRU00146"/>
    </source>
</evidence>
<dbReference type="InterPro" id="IPR011011">
    <property type="entry name" value="Znf_FYVE_PHD"/>
</dbReference>
<feature type="domain" description="SET" evidence="12">
    <location>
        <begin position="579"/>
        <end position="696"/>
    </location>
</feature>
<dbReference type="PROSITE" id="PS50868">
    <property type="entry name" value="POST_SET"/>
    <property type="match status" value="1"/>
</dbReference>
<dbReference type="PROSITE" id="PS50812">
    <property type="entry name" value="PWWP"/>
    <property type="match status" value="1"/>
</dbReference>
<keyword evidence="17" id="KW-1185">Reference proteome</keyword>
<dbReference type="GO" id="GO:0008168">
    <property type="term" value="F:methyltransferase activity"/>
    <property type="evidence" value="ECO:0007669"/>
    <property type="project" value="UniProtKB-KW"/>
</dbReference>
<evidence type="ECO:0000256" key="7">
    <source>
        <dbReference type="ARBA" id="ARBA00022853"/>
    </source>
</evidence>
<dbReference type="Pfam" id="PF13831">
    <property type="entry name" value="PHD_2"/>
    <property type="match status" value="1"/>
</dbReference>
<dbReference type="AlphaFoldDB" id="A0A830BVD5"/>
<dbReference type="Pfam" id="PF00855">
    <property type="entry name" value="PWWP"/>
    <property type="match status" value="1"/>
</dbReference>
<evidence type="ECO:0000259" key="11">
    <source>
        <dbReference type="PROSITE" id="PS50016"/>
    </source>
</evidence>
<evidence type="ECO:0000259" key="13">
    <source>
        <dbReference type="PROSITE" id="PS50812"/>
    </source>
</evidence>
<keyword evidence="1 16" id="KW-0489">Methyltransferase</keyword>
<dbReference type="Gene3D" id="2.30.30.140">
    <property type="match status" value="1"/>
</dbReference>
<accession>A0A830BVD5</accession>
<comment type="caution">
    <text evidence="16">The sequence shown here is derived from an EMBL/GenBank/DDBJ whole genome shotgun (WGS) entry which is preliminary data.</text>
</comment>
<feature type="compositionally biased region" description="Basic and acidic residues" evidence="10">
    <location>
        <begin position="59"/>
        <end position="82"/>
    </location>
</feature>
<dbReference type="SUPFAM" id="SSF63748">
    <property type="entry name" value="Tudor/PWWP/MBT"/>
    <property type="match status" value="1"/>
</dbReference>
<dbReference type="Pfam" id="PF00856">
    <property type="entry name" value="SET"/>
    <property type="match status" value="1"/>
</dbReference>
<reference evidence="16" key="1">
    <citation type="submission" date="2020-07" db="EMBL/GenBank/DDBJ databases">
        <title>Ethylene signaling mediates host invasion by parasitic plants.</title>
        <authorList>
            <person name="Yoshida S."/>
        </authorList>
    </citation>
    <scope>NUCLEOTIDE SEQUENCE</scope>
    <source>
        <strain evidence="16">Okayama</strain>
    </source>
</reference>
<evidence type="ECO:0000256" key="8">
    <source>
        <dbReference type="ARBA" id="ARBA00023242"/>
    </source>
</evidence>
<keyword evidence="6" id="KW-0862">Zinc</keyword>
<dbReference type="InterPro" id="IPR046341">
    <property type="entry name" value="SET_dom_sf"/>
</dbReference>
<keyword evidence="7" id="KW-0156">Chromatin regulator</keyword>
<organism evidence="16 17">
    <name type="scientific">Phtheirospermum japonicum</name>
    <dbReference type="NCBI Taxonomy" id="374723"/>
    <lineage>
        <taxon>Eukaryota</taxon>
        <taxon>Viridiplantae</taxon>
        <taxon>Streptophyta</taxon>
        <taxon>Embryophyta</taxon>
        <taxon>Tracheophyta</taxon>
        <taxon>Spermatophyta</taxon>
        <taxon>Magnoliopsida</taxon>
        <taxon>eudicotyledons</taxon>
        <taxon>Gunneridae</taxon>
        <taxon>Pentapetalae</taxon>
        <taxon>asterids</taxon>
        <taxon>lamiids</taxon>
        <taxon>Lamiales</taxon>
        <taxon>Orobanchaceae</taxon>
        <taxon>Orobanchaceae incertae sedis</taxon>
        <taxon>Phtheirospermum</taxon>
    </lineage>
</organism>
<dbReference type="SUPFAM" id="SSF82199">
    <property type="entry name" value="SET domain"/>
    <property type="match status" value="1"/>
</dbReference>
<dbReference type="CDD" id="cd10518">
    <property type="entry name" value="SET_SETD1-like"/>
    <property type="match status" value="1"/>
</dbReference>
<evidence type="ECO:0000259" key="12">
    <source>
        <dbReference type="PROSITE" id="PS50280"/>
    </source>
</evidence>
<dbReference type="GO" id="GO:0008270">
    <property type="term" value="F:zinc ion binding"/>
    <property type="evidence" value="ECO:0007669"/>
    <property type="project" value="UniProtKB-KW"/>
</dbReference>
<dbReference type="SMART" id="SM00249">
    <property type="entry name" value="PHD"/>
    <property type="match status" value="2"/>
</dbReference>
<dbReference type="OrthoDB" id="308383at2759"/>
<dbReference type="PANTHER" id="PTHR13793:SF92">
    <property type="entry name" value="HISTONE-LYSINE N-METHYLTRANSFERASE ATX3"/>
    <property type="match status" value="1"/>
</dbReference>
<name>A0A830BVD5_9LAMI</name>
<dbReference type="EMBL" id="BMAC01000259">
    <property type="protein sequence ID" value="GFP91907.1"/>
    <property type="molecule type" value="Genomic_DNA"/>
</dbReference>
<evidence type="ECO:0000259" key="15">
    <source>
        <dbReference type="PROSITE" id="PS51805"/>
    </source>
</evidence>
<feature type="domain" description="PWWP" evidence="13">
    <location>
        <begin position="121"/>
        <end position="188"/>
    </location>
</feature>
<dbReference type="Pfam" id="PF13832">
    <property type="entry name" value="zf-HC5HC2H_2"/>
    <property type="match status" value="1"/>
</dbReference>
<gene>
    <name evidence="16" type="ORF">PHJA_001334800</name>
</gene>
<dbReference type="InterPro" id="IPR003616">
    <property type="entry name" value="Post-SET_dom"/>
</dbReference>
<evidence type="ECO:0000256" key="2">
    <source>
        <dbReference type="ARBA" id="ARBA00022679"/>
    </source>
</evidence>
<dbReference type="GO" id="GO:0006325">
    <property type="term" value="P:chromatin organization"/>
    <property type="evidence" value="ECO:0007669"/>
    <property type="project" value="UniProtKB-KW"/>
</dbReference>
<feature type="region of interest" description="Disordered" evidence="10">
    <location>
        <begin position="31"/>
        <end position="82"/>
    </location>
</feature>
<evidence type="ECO:0000259" key="14">
    <source>
        <dbReference type="PROSITE" id="PS50868"/>
    </source>
</evidence>
<dbReference type="Gene3D" id="3.30.40.10">
    <property type="entry name" value="Zinc/RING finger domain, C3HC4 (zinc finger)"/>
    <property type="match status" value="1"/>
</dbReference>
<feature type="domain" description="PHD-type" evidence="15">
    <location>
        <begin position="396"/>
        <end position="449"/>
    </location>
</feature>
<feature type="domain" description="PHD-type" evidence="11">
    <location>
        <begin position="333"/>
        <end position="384"/>
    </location>
</feature>
<dbReference type="InterPro" id="IPR000313">
    <property type="entry name" value="PWWP_dom"/>
</dbReference>
<dbReference type="InterPro" id="IPR001965">
    <property type="entry name" value="Znf_PHD"/>
</dbReference>
<dbReference type="PANTHER" id="PTHR13793">
    <property type="entry name" value="PHD FINGER PROTEINS"/>
    <property type="match status" value="1"/>
</dbReference>
<dbReference type="InterPro" id="IPR042011">
    <property type="entry name" value="ATX3/4/5_PHD"/>
</dbReference>
<evidence type="ECO:0000256" key="5">
    <source>
        <dbReference type="ARBA" id="ARBA00022771"/>
    </source>
</evidence>
<dbReference type="SMART" id="SM00508">
    <property type="entry name" value="PostSET"/>
    <property type="match status" value="1"/>
</dbReference>
<dbReference type="InterPro" id="IPR050701">
    <property type="entry name" value="Histone_Mod_Regulator"/>
</dbReference>
<keyword evidence="8" id="KW-0539">Nucleus</keyword>
<dbReference type="SMART" id="SM00317">
    <property type="entry name" value="SET"/>
    <property type="match status" value="1"/>
</dbReference>
<keyword evidence="5 9" id="KW-0863">Zinc-finger</keyword>
<dbReference type="FunFam" id="2.170.270.10:FF:000058">
    <property type="entry name" value="Histone-lysine N-methyltransferase"/>
    <property type="match status" value="1"/>
</dbReference>
<evidence type="ECO:0000313" key="17">
    <source>
        <dbReference type="Proteomes" id="UP000653305"/>
    </source>
</evidence>